<dbReference type="CDD" id="cd01292">
    <property type="entry name" value="metallo-dependent_hydrolases"/>
    <property type="match status" value="1"/>
</dbReference>
<dbReference type="EMBL" id="FAOZ01000006">
    <property type="protein sequence ID" value="CUU55884.1"/>
    <property type="molecule type" value="Genomic_DNA"/>
</dbReference>
<dbReference type="Gene3D" id="3.20.20.140">
    <property type="entry name" value="Metal-dependent hydrolases"/>
    <property type="match status" value="1"/>
</dbReference>
<dbReference type="InterPro" id="IPR032465">
    <property type="entry name" value="ACMSD"/>
</dbReference>
<dbReference type="GO" id="GO:0016831">
    <property type="term" value="F:carboxy-lyase activity"/>
    <property type="evidence" value="ECO:0007669"/>
    <property type="project" value="InterPro"/>
</dbReference>
<accession>A0A0S4QM24</accession>
<evidence type="ECO:0000259" key="2">
    <source>
        <dbReference type="Pfam" id="PF04909"/>
    </source>
</evidence>
<dbReference type="RefSeq" id="WP_091275054.1">
    <property type="nucleotide sequence ID" value="NZ_FAOZ01000006.1"/>
</dbReference>
<proteinExistence type="predicted"/>
<dbReference type="PANTHER" id="PTHR21240:SF19">
    <property type="entry name" value="CATALYTIC_ HYDROLASE"/>
    <property type="match status" value="1"/>
</dbReference>
<dbReference type="InterPro" id="IPR006680">
    <property type="entry name" value="Amidohydro-rel"/>
</dbReference>
<reference evidence="4" key="1">
    <citation type="submission" date="2015-11" db="EMBL/GenBank/DDBJ databases">
        <authorList>
            <person name="Varghese N."/>
        </authorList>
    </citation>
    <scope>NUCLEOTIDE SEQUENCE [LARGE SCALE GENOMIC DNA]</scope>
    <source>
        <strain evidence="4">DSM 45899</strain>
    </source>
</reference>
<keyword evidence="4" id="KW-1185">Reference proteome</keyword>
<evidence type="ECO:0000256" key="1">
    <source>
        <dbReference type="ARBA" id="ARBA00023239"/>
    </source>
</evidence>
<dbReference type="AlphaFoldDB" id="A0A0S4QM24"/>
<gene>
    <name evidence="3" type="ORF">Ga0074812_106139</name>
</gene>
<name>A0A0S4QM24_9ACTN</name>
<dbReference type="SUPFAM" id="SSF51556">
    <property type="entry name" value="Metallo-dependent hydrolases"/>
    <property type="match status" value="1"/>
</dbReference>
<evidence type="ECO:0000313" key="3">
    <source>
        <dbReference type="EMBL" id="CUU55884.1"/>
    </source>
</evidence>
<feature type="domain" description="Amidohydrolase-related" evidence="2">
    <location>
        <begin position="3"/>
        <end position="333"/>
    </location>
</feature>
<protein>
    <recommendedName>
        <fullName evidence="2">Amidohydrolase-related domain-containing protein</fullName>
    </recommendedName>
</protein>
<dbReference type="Pfam" id="PF04909">
    <property type="entry name" value="Amidohydro_2"/>
    <property type="match status" value="1"/>
</dbReference>
<dbReference type="InterPro" id="IPR032466">
    <property type="entry name" value="Metal_Hydrolase"/>
</dbReference>
<sequence>MIIDAHTHILSLAEDHEFNTDYGREGSLCIYRSLGKVPSHRMPTEQEWEDSGYSRAGWPVIGPAESVRDHPGFDKMIVLGVSPQFLDGELIGTVDTYGITDVPGPPSPEKCNDYIAAVVRSDPERFIGFASVNPAYRGPRAAVAELRRSVEELGLSGVKLYPMYQHWSPQDREIAFPVFAAAADLGIPVMVHQAGSTRIDARMDYARPAMLDDVGREFRDLRVIIAHCGIPWIDEALFMLTKHPNFHTDISYHIATVTDEEFYRFLIHCEQFFVPLEKLLFGSDYPGFLYDPVKLKDKVLGVNEQADRLGLPRIAQEKLDGIMGDNAARLLGLVQD</sequence>
<dbReference type="Proteomes" id="UP000198802">
    <property type="component" value="Unassembled WGS sequence"/>
</dbReference>
<dbReference type="PANTHER" id="PTHR21240">
    <property type="entry name" value="2-AMINO-3-CARBOXYLMUCONATE-6-SEMIALDEHYDE DECARBOXYLASE"/>
    <property type="match status" value="1"/>
</dbReference>
<organism evidence="3 4">
    <name type="scientific">Parafrankia irregularis</name>
    <dbReference type="NCBI Taxonomy" id="795642"/>
    <lineage>
        <taxon>Bacteria</taxon>
        <taxon>Bacillati</taxon>
        <taxon>Actinomycetota</taxon>
        <taxon>Actinomycetes</taxon>
        <taxon>Frankiales</taxon>
        <taxon>Frankiaceae</taxon>
        <taxon>Parafrankia</taxon>
    </lineage>
</organism>
<dbReference type="GO" id="GO:0016787">
    <property type="term" value="F:hydrolase activity"/>
    <property type="evidence" value="ECO:0007669"/>
    <property type="project" value="InterPro"/>
</dbReference>
<evidence type="ECO:0000313" key="4">
    <source>
        <dbReference type="Proteomes" id="UP000198802"/>
    </source>
</evidence>
<keyword evidence="1" id="KW-0456">Lyase</keyword>